<dbReference type="EMBL" id="PHAI01000003">
    <property type="protein sequence ID" value="PKM91173.1"/>
    <property type="molecule type" value="Genomic_DNA"/>
</dbReference>
<feature type="transmembrane region" description="Helical" evidence="1">
    <location>
        <begin position="12"/>
        <end position="30"/>
    </location>
</feature>
<reference evidence="2 3" key="1">
    <citation type="journal article" date="2017" name="ISME J.">
        <title>Potential for microbial H2 and metal transformations associated with novel bacteria and archaea in deep terrestrial subsurface sediments.</title>
        <authorList>
            <person name="Hernsdorf A.W."/>
            <person name="Amano Y."/>
            <person name="Miyakawa K."/>
            <person name="Ise K."/>
            <person name="Suzuki Y."/>
            <person name="Anantharaman K."/>
            <person name="Probst A."/>
            <person name="Burstein D."/>
            <person name="Thomas B.C."/>
            <person name="Banfield J.F."/>
        </authorList>
    </citation>
    <scope>NUCLEOTIDE SEQUENCE [LARGE SCALE GENOMIC DNA]</scope>
    <source>
        <strain evidence="2">HGW-Falkowbacteria-1</strain>
    </source>
</reference>
<evidence type="ECO:0000313" key="2">
    <source>
        <dbReference type="EMBL" id="PKM91173.1"/>
    </source>
</evidence>
<evidence type="ECO:0000256" key="1">
    <source>
        <dbReference type="SAM" id="Phobius"/>
    </source>
</evidence>
<feature type="transmembrane region" description="Helical" evidence="1">
    <location>
        <begin position="84"/>
        <end position="105"/>
    </location>
</feature>
<sequence length="548" mass="65206">MAKIKFTKVFTIVFYILIFFLLLKNSLNYLDPDLGWHLKAGEEVAISKNVNSINHYNYVFESGDTWVNHEWLSDFILFSVYDNYPYLFLNIIFALIIILVLVLAKNFIINNFTKDKHSVYIVLLLSLFGVIASKPHLGIRIQEVSLLFLFIEITILHLFEKRSVENKKNNWTILFCLIPLLFLWANMHAGFLLGIFVLFFYCGLKIFEKIIYNFRNQTPLIEKFSKFFTFNTILENKDVKIFFVFTILASLSTALTPYGLNLFEFLSSYQNTAYLKIISEWLPQYYYPFSYWQIIYIGVTMAFLIYSFFIEKNKKDINNLWNFFIILLFVVLSIKSKRHFPLLFIVSLPFLSTVLYNEISPILKNISIRKTKIDNFIKVYLFLLFACAISSIILSTKKIEDPFTYFCDRYPCQALEFLQKDKNLENARIFNEYSWGGYLIHQWPEKKLFIDGRLPQKKIKDHSYVEEYKLFFSEEKTISELINEYQIELFLIGNQEKKIKINWIDKNIFGIKEEKVKDDKNNLINFLEKNDQFEKIYEDKVGLIYHKL</sequence>
<organism evidence="2 3">
    <name type="scientific">Candidatus Falkowbacteria bacterium HGW-Falkowbacteria-1</name>
    <dbReference type="NCBI Taxonomy" id="2013768"/>
    <lineage>
        <taxon>Bacteria</taxon>
        <taxon>Candidatus Falkowiibacteriota</taxon>
    </lineage>
</organism>
<feature type="transmembrane region" description="Helical" evidence="1">
    <location>
        <begin position="340"/>
        <end position="359"/>
    </location>
</feature>
<feature type="transmembrane region" description="Helical" evidence="1">
    <location>
        <begin position="241"/>
        <end position="260"/>
    </location>
</feature>
<keyword evidence="1" id="KW-1133">Transmembrane helix</keyword>
<accession>A0A2N2E8W2</accession>
<gene>
    <name evidence="2" type="ORF">CVU82_03940</name>
</gene>
<evidence type="ECO:0000313" key="3">
    <source>
        <dbReference type="Proteomes" id="UP000233517"/>
    </source>
</evidence>
<feature type="transmembrane region" description="Helical" evidence="1">
    <location>
        <begin position="317"/>
        <end position="334"/>
    </location>
</feature>
<dbReference type="Proteomes" id="UP000233517">
    <property type="component" value="Unassembled WGS sequence"/>
</dbReference>
<protein>
    <recommendedName>
        <fullName evidence="4">Glycosyltransferase RgtA/B/C/D-like domain-containing protein</fullName>
    </recommendedName>
</protein>
<keyword evidence="1" id="KW-0472">Membrane</keyword>
<feature type="transmembrane region" description="Helical" evidence="1">
    <location>
        <begin position="379"/>
        <end position="396"/>
    </location>
</feature>
<feature type="transmembrane region" description="Helical" evidence="1">
    <location>
        <begin position="117"/>
        <end position="133"/>
    </location>
</feature>
<proteinExistence type="predicted"/>
<keyword evidence="1" id="KW-0812">Transmembrane</keyword>
<feature type="transmembrane region" description="Helical" evidence="1">
    <location>
        <begin position="191"/>
        <end position="207"/>
    </location>
</feature>
<dbReference type="AlphaFoldDB" id="A0A2N2E8W2"/>
<evidence type="ECO:0008006" key="4">
    <source>
        <dbReference type="Google" id="ProtNLM"/>
    </source>
</evidence>
<name>A0A2N2E8W2_9BACT</name>
<comment type="caution">
    <text evidence="2">The sequence shown here is derived from an EMBL/GenBank/DDBJ whole genome shotgun (WGS) entry which is preliminary data.</text>
</comment>
<feature type="transmembrane region" description="Helical" evidence="1">
    <location>
        <begin position="289"/>
        <end position="310"/>
    </location>
</feature>